<dbReference type="EMBL" id="BFAA01001296">
    <property type="protein sequence ID" value="GCB63203.1"/>
    <property type="molecule type" value="Genomic_DNA"/>
</dbReference>
<proteinExistence type="predicted"/>
<sequence>MQEGCNSSQKIPASAVFCFGLFCDLHGKRMVNFLMDPAPLGSRHVPTVFSALSKTSTWPFCKRLLDLRFTPTLKKVALALKYQCVELHVAAIIQTLFSFSRALLVAVQKQGSGIYFMGKYNVIESSRM</sequence>
<protein>
    <submittedName>
        <fullName evidence="1">Uncharacterized protein</fullName>
    </submittedName>
</protein>
<evidence type="ECO:0000313" key="1">
    <source>
        <dbReference type="EMBL" id="GCB63203.1"/>
    </source>
</evidence>
<name>A0A401NQM5_SCYTO</name>
<dbReference type="AlphaFoldDB" id="A0A401NQM5"/>
<dbReference type="Proteomes" id="UP000288216">
    <property type="component" value="Unassembled WGS sequence"/>
</dbReference>
<reference evidence="1 2" key="1">
    <citation type="journal article" date="2018" name="Nat. Ecol. Evol.">
        <title>Shark genomes provide insights into elasmobranch evolution and the origin of vertebrates.</title>
        <authorList>
            <person name="Hara Y"/>
            <person name="Yamaguchi K"/>
            <person name="Onimaru K"/>
            <person name="Kadota M"/>
            <person name="Koyanagi M"/>
            <person name="Keeley SD"/>
            <person name="Tatsumi K"/>
            <person name="Tanaka K"/>
            <person name="Motone F"/>
            <person name="Kageyama Y"/>
            <person name="Nozu R"/>
            <person name="Adachi N"/>
            <person name="Nishimura O"/>
            <person name="Nakagawa R"/>
            <person name="Tanegashima C"/>
            <person name="Kiyatake I"/>
            <person name="Matsumoto R"/>
            <person name="Murakumo K"/>
            <person name="Nishida K"/>
            <person name="Terakita A"/>
            <person name="Kuratani S"/>
            <person name="Sato K"/>
            <person name="Hyodo S Kuraku.S."/>
        </authorList>
    </citation>
    <scope>NUCLEOTIDE SEQUENCE [LARGE SCALE GENOMIC DNA]</scope>
</reference>
<gene>
    <name evidence="1" type="ORF">scyTo_0004372</name>
</gene>
<organism evidence="1 2">
    <name type="scientific">Scyliorhinus torazame</name>
    <name type="common">Cloudy catshark</name>
    <name type="synonym">Catulus torazame</name>
    <dbReference type="NCBI Taxonomy" id="75743"/>
    <lineage>
        <taxon>Eukaryota</taxon>
        <taxon>Metazoa</taxon>
        <taxon>Chordata</taxon>
        <taxon>Craniata</taxon>
        <taxon>Vertebrata</taxon>
        <taxon>Chondrichthyes</taxon>
        <taxon>Elasmobranchii</taxon>
        <taxon>Galeomorphii</taxon>
        <taxon>Galeoidea</taxon>
        <taxon>Carcharhiniformes</taxon>
        <taxon>Scyliorhinidae</taxon>
        <taxon>Scyliorhinus</taxon>
    </lineage>
</organism>
<evidence type="ECO:0000313" key="2">
    <source>
        <dbReference type="Proteomes" id="UP000288216"/>
    </source>
</evidence>
<keyword evidence="2" id="KW-1185">Reference proteome</keyword>
<accession>A0A401NQM5</accession>
<comment type="caution">
    <text evidence="1">The sequence shown here is derived from an EMBL/GenBank/DDBJ whole genome shotgun (WGS) entry which is preliminary data.</text>
</comment>